<feature type="region of interest" description="Disordered" evidence="1">
    <location>
        <begin position="59"/>
        <end position="78"/>
    </location>
</feature>
<dbReference type="EMBL" id="GGFL01012392">
    <property type="protein sequence ID" value="MBW76570.1"/>
    <property type="molecule type" value="Transcribed_RNA"/>
</dbReference>
<name>A0A2M4DG47_ANODA</name>
<dbReference type="AlphaFoldDB" id="A0A2M4DG47"/>
<evidence type="ECO:0000313" key="3">
    <source>
        <dbReference type="EMBL" id="MBW76570.1"/>
    </source>
</evidence>
<evidence type="ECO:0000256" key="2">
    <source>
        <dbReference type="SAM" id="SignalP"/>
    </source>
</evidence>
<sequence length="78" mass="9135">MLQVVLRSFRNFFVFVIFIQNCASRVHNVCVCVCVWNHENLLNARLSSVVLLLELHLPSRRSREPSDHHEPPADQRCH</sequence>
<feature type="signal peptide" evidence="2">
    <location>
        <begin position="1"/>
        <end position="24"/>
    </location>
</feature>
<proteinExistence type="predicted"/>
<feature type="compositionally biased region" description="Basic and acidic residues" evidence="1">
    <location>
        <begin position="61"/>
        <end position="78"/>
    </location>
</feature>
<accession>A0A2M4DG47</accession>
<organism evidence="3">
    <name type="scientific">Anopheles darlingi</name>
    <name type="common">Mosquito</name>
    <dbReference type="NCBI Taxonomy" id="43151"/>
    <lineage>
        <taxon>Eukaryota</taxon>
        <taxon>Metazoa</taxon>
        <taxon>Ecdysozoa</taxon>
        <taxon>Arthropoda</taxon>
        <taxon>Hexapoda</taxon>
        <taxon>Insecta</taxon>
        <taxon>Pterygota</taxon>
        <taxon>Neoptera</taxon>
        <taxon>Endopterygota</taxon>
        <taxon>Diptera</taxon>
        <taxon>Nematocera</taxon>
        <taxon>Culicoidea</taxon>
        <taxon>Culicidae</taxon>
        <taxon>Anophelinae</taxon>
        <taxon>Anopheles</taxon>
    </lineage>
</organism>
<reference evidence="3" key="1">
    <citation type="submission" date="2018-01" db="EMBL/GenBank/DDBJ databases">
        <title>An insight into the sialome of Amazonian anophelines.</title>
        <authorList>
            <person name="Ribeiro J.M."/>
            <person name="Scarpassa V."/>
            <person name="Calvo E."/>
        </authorList>
    </citation>
    <scope>NUCLEOTIDE SEQUENCE</scope>
</reference>
<evidence type="ECO:0000256" key="1">
    <source>
        <dbReference type="SAM" id="MobiDB-lite"/>
    </source>
</evidence>
<protein>
    <submittedName>
        <fullName evidence="3">Putative secreted protein</fullName>
    </submittedName>
</protein>
<feature type="chain" id="PRO_5014676069" evidence="2">
    <location>
        <begin position="25"/>
        <end position="78"/>
    </location>
</feature>
<keyword evidence="2" id="KW-0732">Signal</keyword>